<dbReference type="GO" id="GO:0031267">
    <property type="term" value="F:small GTPase binding"/>
    <property type="evidence" value="ECO:0007669"/>
    <property type="project" value="TreeGrafter"/>
</dbReference>
<accession>A0A2R5GS62</accession>
<dbReference type="GO" id="GO:0030139">
    <property type="term" value="C:endocytic vesicle"/>
    <property type="evidence" value="ECO:0007669"/>
    <property type="project" value="TreeGrafter"/>
</dbReference>
<feature type="domain" description="VPS9" evidence="1">
    <location>
        <begin position="295"/>
        <end position="450"/>
    </location>
</feature>
<keyword evidence="3" id="KW-1185">Reference proteome</keyword>
<gene>
    <name evidence="2" type="ORF">FCC1311_088232</name>
</gene>
<dbReference type="GO" id="GO:0016192">
    <property type="term" value="P:vesicle-mediated transport"/>
    <property type="evidence" value="ECO:0007669"/>
    <property type="project" value="InterPro"/>
</dbReference>
<dbReference type="InterPro" id="IPR045046">
    <property type="entry name" value="Vps9-like"/>
</dbReference>
<dbReference type="PROSITE" id="PS51205">
    <property type="entry name" value="VPS9"/>
    <property type="match status" value="1"/>
</dbReference>
<dbReference type="InterPro" id="IPR003123">
    <property type="entry name" value="VPS9"/>
</dbReference>
<dbReference type="Gene3D" id="1.20.1050.80">
    <property type="entry name" value="VPS9 domain"/>
    <property type="match status" value="1"/>
</dbReference>
<dbReference type="PANTHER" id="PTHR23101">
    <property type="entry name" value="RAB GDP/GTP EXCHANGE FACTOR"/>
    <property type="match status" value="1"/>
</dbReference>
<protein>
    <recommendedName>
        <fullName evidence="1">VPS9 domain-containing protein</fullName>
    </recommendedName>
</protein>
<reference evidence="2 3" key="1">
    <citation type="submission" date="2017-12" db="EMBL/GenBank/DDBJ databases">
        <title>Sequencing, de novo assembly and annotation of complete genome of a new Thraustochytrid species, strain FCC1311.</title>
        <authorList>
            <person name="Sedici K."/>
            <person name="Godart F."/>
            <person name="Aiese Cigliano R."/>
            <person name="Sanseverino W."/>
            <person name="Barakat M."/>
            <person name="Ortet P."/>
            <person name="Marechal E."/>
            <person name="Cagnac O."/>
            <person name="Amato A."/>
        </authorList>
    </citation>
    <scope>NUCLEOTIDE SEQUENCE [LARGE SCALE GENOMIC DNA]</scope>
</reference>
<dbReference type="GO" id="GO:0005085">
    <property type="term" value="F:guanyl-nucleotide exchange factor activity"/>
    <property type="evidence" value="ECO:0007669"/>
    <property type="project" value="InterPro"/>
</dbReference>
<dbReference type="EMBL" id="BEYU01000125">
    <property type="protein sequence ID" value="GBG32598.1"/>
    <property type="molecule type" value="Genomic_DNA"/>
</dbReference>
<name>A0A2R5GS62_9STRA</name>
<evidence type="ECO:0000313" key="3">
    <source>
        <dbReference type="Proteomes" id="UP000241890"/>
    </source>
</evidence>
<dbReference type="InParanoid" id="A0A2R5GS62"/>
<comment type="caution">
    <text evidence="2">The sequence shown here is derived from an EMBL/GenBank/DDBJ whole genome shotgun (WGS) entry which is preliminary data.</text>
</comment>
<dbReference type="PANTHER" id="PTHR23101:SF98">
    <property type="entry name" value="VPS9 DOMAIN-CONTAINING PROTEIN 1"/>
    <property type="match status" value="1"/>
</dbReference>
<proteinExistence type="predicted"/>
<dbReference type="SUPFAM" id="SSF109993">
    <property type="entry name" value="VPS9 domain"/>
    <property type="match status" value="1"/>
</dbReference>
<organism evidence="2 3">
    <name type="scientific">Hondaea fermentalgiana</name>
    <dbReference type="NCBI Taxonomy" id="2315210"/>
    <lineage>
        <taxon>Eukaryota</taxon>
        <taxon>Sar</taxon>
        <taxon>Stramenopiles</taxon>
        <taxon>Bigyra</taxon>
        <taxon>Labyrinthulomycetes</taxon>
        <taxon>Thraustochytrida</taxon>
        <taxon>Thraustochytriidae</taxon>
        <taxon>Hondaea</taxon>
    </lineage>
</organism>
<evidence type="ECO:0000313" key="2">
    <source>
        <dbReference type="EMBL" id="GBG32598.1"/>
    </source>
</evidence>
<dbReference type="Pfam" id="PF02204">
    <property type="entry name" value="VPS9"/>
    <property type="match status" value="1"/>
</dbReference>
<evidence type="ECO:0000259" key="1">
    <source>
        <dbReference type="PROSITE" id="PS51205"/>
    </source>
</evidence>
<dbReference type="GO" id="GO:0005829">
    <property type="term" value="C:cytosol"/>
    <property type="evidence" value="ECO:0007669"/>
    <property type="project" value="TreeGrafter"/>
</dbReference>
<sequence length="452" mass="49946">MLQEKHANEATARLDQALAAVFADAIAHRRQTQERQRPPSMWRPTVPIADARTLADELLEAAYAQFSGSRRELMVSNKDLEAMVSSRLEGLRTDALQGLLVVFGLPQRPEDPTDAFDKLQMISREFAQSLETKVDEPQVRAFLQIALRGSDDTLDAQLQYAHKVLRGVPHLYVLDQDRRLRFRLGRVAASYVRILVLLYHFKLDVMAEDAVTTALADVVLVVRILTQCIITQFPVLGTAILASSEDERHLDAQPGNRPLNEKASLVCRCVVEEAVAAPLFRGVVAPLYAASEKFLTEDRRIAKAAARIVARGDPHELLRRLQASEDFVLSTCKTPYAAVVEILKQVWDPASPMGSGPTSKARLLVRASRTIPLAISQAGQHGKHEIGADDLLPIFCFATIWSQPRNLASLTHYLEHCVAQSLLTSEAGYALALLQTALQTIPTLDAESSVKI</sequence>
<dbReference type="InterPro" id="IPR037191">
    <property type="entry name" value="VPS9_dom_sf"/>
</dbReference>
<dbReference type="AlphaFoldDB" id="A0A2R5GS62"/>
<dbReference type="Proteomes" id="UP000241890">
    <property type="component" value="Unassembled WGS sequence"/>
</dbReference>